<evidence type="ECO:0000256" key="2">
    <source>
        <dbReference type="ARBA" id="ARBA00022692"/>
    </source>
</evidence>
<keyword evidence="8" id="KW-1185">Reference proteome</keyword>
<evidence type="ECO:0000256" key="1">
    <source>
        <dbReference type="ARBA" id="ARBA00004141"/>
    </source>
</evidence>
<feature type="domain" description="Major facilitator superfamily (MFS) profile" evidence="6">
    <location>
        <begin position="52"/>
        <end position="420"/>
    </location>
</feature>
<keyword evidence="3 5" id="KW-1133">Transmembrane helix</keyword>
<proteinExistence type="predicted"/>
<dbReference type="GO" id="GO:0005886">
    <property type="term" value="C:plasma membrane"/>
    <property type="evidence" value="ECO:0007669"/>
    <property type="project" value="TreeGrafter"/>
</dbReference>
<evidence type="ECO:0000313" key="7">
    <source>
        <dbReference type="EMBL" id="KAH8692165.1"/>
    </source>
</evidence>
<dbReference type="GeneID" id="70243552"/>
<dbReference type="GO" id="GO:0022857">
    <property type="term" value="F:transmembrane transporter activity"/>
    <property type="evidence" value="ECO:0007669"/>
    <property type="project" value="InterPro"/>
</dbReference>
<evidence type="ECO:0000256" key="3">
    <source>
        <dbReference type="ARBA" id="ARBA00022989"/>
    </source>
</evidence>
<dbReference type="PROSITE" id="PS00216">
    <property type="entry name" value="SUGAR_TRANSPORT_1"/>
    <property type="match status" value="1"/>
</dbReference>
<gene>
    <name evidence="7" type="ORF">BGW36DRAFT_348321</name>
</gene>
<dbReference type="Proteomes" id="UP001201262">
    <property type="component" value="Unassembled WGS sequence"/>
</dbReference>
<sequence length="420" mass="46122">MTVIKTVTTPVMEVTKTAESLKVDRKGRLLIPTPTNDQKDPLNWPLWRKSVCLIIVIYGYFMLTYFTTTIIPSFGFLEEQLGINYSQVSWSFALPCLGLATSPLLLGALADIYGRRPALIASTALAVVASGCTSIKTINFGGYMAARFFQGFGAGPSANIGLVIIHDISFEHERGLRVGMWTIAANTGTVLGGVCNVTTLVPDAYPNDSPVVQGLLLIGLLVGLLVAEFVCSGNLSDMLIDRLAKKNGNVRVPEMRLWLGYPAAVISSVGLVLWGLSVDQNMHWMVGQVAFFFYALGLQMGNTVLSAYIVDNYPEHANEVITFYTVIINISAFINPWFIYYWVEGSGYTWTFAAQCIICTFGLIPLYILLHIYGPQLRNARPMYNKHIEGLPATASSSNEKYLTQTTDGSAMVEQKQVGY</sequence>
<dbReference type="InterPro" id="IPR036259">
    <property type="entry name" value="MFS_trans_sf"/>
</dbReference>
<reference evidence="7" key="1">
    <citation type="submission" date="2021-12" db="EMBL/GenBank/DDBJ databases">
        <title>Convergent genome expansion in fungi linked to evolution of root-endophyte symbiosis.</title>
        <authorList>
            <consortium name="DOE Joint Genome Institute"/>
            <person name="Ke Y.-H."/>
            <person name="Bonito G."/>
            <person name="Liao H.-L."/>
            <person name="Looney B."/>
            <person name="Rojas-Flechas A."/>
            <person name="Nash J."/>
            <person name="Hameed K."/>
            <person name="Schadt C."/>
            <person name="Martin F."/>
            <person name="Crous P.W."/>
            <person name="Miettinen O."/>
            <person name="Magnuson J.K."/>
            <person name="Labbe J."/>
            <person name="Jacobson D."/>
            <person name="Doktycz M.J."/>
            <person name="Veneault-Fourrey C."/>
            <person name="Kuo A."/>
            <person name="Mondo S."/>
            <person name="Calhoun S."/>
            <person name="Riley R."/>
            <person name="Ohm R."/>
            <person name="LaButti K."/>
            <person name="Andreopoulos B."/>
            <person name="Pangilinan J."/>
            <person name="Nolan M."/>
            <person name="Tritt A."/>
            <person name="Clum A."/>
            <person name="Lipzen A."/>
            <person name="Daum C."/>
            <person name="Barry K."/>
            <person name="Grigoriev I.V."/>
            <person name="Vilgalys R."/>
        </authorList>
    </citation>
    <scope>NUCLEOTIDE SEQUENCE</scope>
    <source>
        <strain evidence="7">PMI_201</strain>
    </source>
</reference>
<dbReference type="Gene3D" id="1.20.1720.10">
    <property type="entry name" value="Multidrug resistance protein D"/>
    <property type="match status" value="1"/>
</dbReference>
<feature type="transmembrane region" description="Helical" evidence="5">
    <location>
        <begin position="51"/>
        <end position="76"/>
    </location>
</feature>
<feature type="transmembrane region" description="Helical" evidence="5">
    <location>
        <begin position="88"/>
        <end position="106"/>
    </location>
</feature>
<dbReference type="InterPro" id="IPR020846">
    <property type="entry name" value="MFS_dom"/>
</dbReference>
<dbReference type="GO" id="GO:0140115">
    <property type="term" value="P:export across plasma membrane"/>
    <property type="evidence" value="ECO:0007669"/>
    <property type="project" value="UniProtKB-ARBA"/>
</dbReference>
<feature type="transmembrane region" description="Helical" evidence="5">
    <location>
        <begin position="118"/>
        <end position="138"/>
    </location>
</feature>
<feature type="transmembrane region" description="Helical" evidence="5">
    <location>
        <begin position="349"/>
        <end position="373"/>
    </location>
</feature>
<evidence type="ECO:0000259" key="6">
    <source>
        <dbReference type="PROSITE" id="PS50850"/>
    </source>
</evidence>
<dbReference type="AlphaFoldDB" id="A0AAD4KNS8"/>
<comment type="subcellular location">
    <subcellularLocation>
        <location evidence="1">Membrane</location>
        <topology evidence="1">Multi-pass membrane protein</topology>
    </subcellularLocation>
</comment>
<feature type="transmembrane region" description="Helical" evidence="5">
    <location>
        <begin position="144"/>
        <end position="166"/>
    </location>
</feature>
<dbReference type="InterPro" id="IPR011701">
    <property type="entry name" value="MFS"/>
</dbReference>
<feature type="transmembrane region" description="Helical" evidence="5">
    <location>
        <begin position="289"/>
        <end position="309"/>
    </location>
</feature>
<feature type="transmembrane region" description="Helical" evidence="5">
    <location>
        <begin position="321"/>
        <end position="343"/>
    </location>
</feature>
<dbReference type="RefSeq" id="XP_046068162.1">
    <property type="nucleotide sequence ID" value="XM_046213265.1"/>
</dbReference>
<dbReference type="PANTHER" id="PTHR23502:SF139">
    <property type="entry name" value="MAJOR FACILITATOR SUPERFAMILY (MFS) PROFILE DOMAIN-CONTAINING PROTEIN-RELATED"/>
    <property type="match status" value="1"/>
</dbReference>
<dbReference type="PANTHER" id="PTHR23502">
    <property type="entry name" value="MAJOR FACILITATOR SUPERFAMILY"/>
    <property type="match status" value="1"/>
</dbReference>
<dbReference type="GO" id="GO:0042908">
    <property type="term" value="P:xenobiotic transport"/>
    <property type="evidence" value="ECO:0007669"/>
    <property type="project" value="UniProtKB-ARBA"/>
</dbReference>
<evidence type="ECO:0000256" key="4">
    <source>
        <dbReference type="ARBA" id="ARBA00023136"/>
    </source>
</evidence>
<dbReference type="Gene3D" id="1.20.1250.20">
    <property type="entry name" value="MFS general substrate transporter like domains"/>
    <property type="match status" value="1"/>
</dbReference>
<comment type="caution">
    <text evidence="7">The sequence shown here is derived from an EMBL/GenBank/DDBJ whole genome shotgun (WGS) entry which is preliminary data.</text>
</comment>
<keyword evidence="2 5" id="KW-0812">Transmembrane</keyword>
<feature type="transmembrane region" description="Helical" evidence="5">
    <location>
        <begin position="178"/>
        <end position="199"/>
    </location>
</feature>
<protein>
    <submittedName>
        <fullName evidence="7">MFS transporter</fullName>
    </submittedName>
</protein>
<accession>A0AAD4KNS8</accession>
<feature type="transmembrane region" description="Helical" evidence="5">
    <location>
        <begin position="257"/>
        <end position="277"/>
    </location>
</feature>
<name>A0AAD4KNS8_9EURO</name>
<dbReference type="SUPFAM" id="SSF103473">
    <property type="entry name" value="MFS general substrate transporter"/>
    <property type="match status" value="2"/>
</dbReference>
<evidence type="ECO:0000313" key="8">
    <source>
        <dbReference type="Proteomes" id="UP001201262"/>
    </source>
</evidence>
<feature type="transmembrane region" description="Helical" evidence="5">
    <location>
        <begin position="211"/>
        <end position="236"/>
    </location>
</feature>
<dbReference type="EMBL" id="JAJTJA010000011">
    <property type="protein sequence ID" value="KAH8692165.1"/>
    <property type="molecule type" value="Genomic_DNA"/>
</dbReference>
<dbReference type="InterPro" id="IPR005829">
    <property type="entry name" value="Sugar_transporter_CS"/>
</dbReference>
<keyword evidence="4 5" id="KW-0472">Membrane</keyword>
<evidence type="ECO:0000256" key="5">
    <source>
        <dbReference type="SAM" id="Phobius"/>
    </source>
</evidence>
<organism evidence="7 8">
    <name type="scientific">Talaromyces proteolyticus</name>
    <dbReference type="NCBI Taxonomy" id="1131652"/>
    <lineage>
        <taxon>Eukaryota</taxon>
        <taxon>Fungi</taxon>
        <taxon>Dikarya</taxon>
        <taxon>Ascomycota</taxon>
        <taxon>Pezizomycotina</taxon>
        <taxon>Eurotiomycetes</taxon>
        <taxon>Eurotiomycetidae</taxon>
        <taxon>Eurotiales</taxon>
        <taxon>Trichocomaceae</taxon>
        <taxon>Talaromyces</taxon>
        <taxon>Talaromyces sect. Bacilispori</taxon>
    </lineage>
</organism>
<dbReference type="PROSITE" id="PS50850">
    <property type="entry name" value="MFS"/>
    <property type="match status" value="1"/>
</dbReference>
<dbReference type="Pfam" id="PF07690">
    <property type="entry name" value="MFS_1"/>
    <property type="match status" value="2"/>
</dbReference>